<feature type="domain" description="Right handed beta helix" evidence="1">
    <location>
        <begin position="115"/>
        <end position="300"/>
    </location>
</feature>
<dbReference type="Proteomes" id="UP000564385">
    <property type="component" value="Unassembled WGS sequence"/>
</dbReference>
<protein>
    <recommendedName>
        <fullName evidence="1">Right handed beta helix domain-containing protein</fullName>
    </recommendedName>
</protein>
<proteinExistence type="predicted"/>
<organism evidence="2 3">
    <name type="scientific">Tunturiibacter lichenicola</name>
    <dbReference type="NCBI Taxonomy" id="2051959"/>
    <lineage>
        <taxon>Bacteria</taxon>
        <taxon>Pseudomonadati</taxon>
        <taxon>Acidobacteriota</taxon>
        <taxon>Terriglobia</taxon>
        <taxon>Terriglobales</taxon>
        <taxon>Acidobacteriaceae</taxon>
        <taxon>Tunturiibacter</taxon>
    </lineage>
</organism>
<dbReference type="InterPro" id="IPR012334">
    <property type="entry name" value="Pectin_lyas_fold"/>
</dbReference>
<accession>A0A852VQC4</accession>
<evidence type="ECO:0000259" key="1">
    <source>
        <dbReference type="Pfam" id="PF13229"/>
    </source>
</evidence>
<dbReference type="InterPro" id="IPR039448">
    <property type="entry name" value="Beta_helix"/>
</dbReference>
<evidence type="ECO:0000313" key="3">
    <source>
        <dbReference type="Proteomes" id="UP000564385"/>
    </source>
</evidence>
<comment type="caution">
    <text evidence="2">The sequence shown here is derived from an EMBL/GenBank/DDBJ whole genome shotgun (WGS) entry which is preliminary data.</text>
</comment>
<dbReference type="EMBL" id="JACCCU010000004">
    <property type="protein sequence ID" value="NYF92255.1"/>
    <property type="molecule type" value="Genomic_DNA"/>
</dbReference>
<sequence>MPIINGASLSGGGAVYLLAQSYWTIENLEVVSDSGVNNFGTLTTPGVNRSGIFVDNESGVIISGITIQHNYVHDVNGCFNCNGYDAHMNGGIVVVADGGNPLALLWFGFSSYNGVYIGYNKVANVGRTGITFYDYSTGYLLNLDAAHLSTGVTVEQNTVNNIDSDGIIVAGALGGMIDHNVVANAGQKTIVGSTEPASAGLWPTRSENTIVQYNEVYGTLTHYTDGEGYDVDAASVNTIVQYNYSHDNQGGFIVMEDASSSNLIVRYNLSVNDSYGGVKGVFTFSDSGVIPNTSIYNNTVYIASGLPSQPIYCDSCGTSPSGQYSFQNNIIANFGSGGYLVPTPTGGGVISNNLFYGNHPATEPADLSKITSDPQFVSALSTAPVGIGSVTGYQVESASPAVGSGALITSNGGQDYFARPVSATANPTRGFFEEQTF</sequence>
<dbReference type="Pfam" id="PF13229">
    <property type="entry name" value="Beta_helix"/>
    <property type="match status" value="1"/>
</dbReference>
<dbReference type="AlphaFoldDB" id="A0A852VQC4"/>
<dbReference type="InterPro" id="IPR011050">
    <property type="entry name" value="Pectin_lyase_fold/virulence"/>
</dbReference>
<evidence type="ECO:0000313" key="2">
    <source>
        <dbReference type="EMBL" id="NYF92255.1"/>
    </source>
</evidence>
<reference evidence="2 3" key="1">
    <citation type="submission" date="2020-07" db="EMBL/GenBank/DDBJ databases">
        <title>Genomic Encyclopedia of Type Strains, Phase IV (KMG-V): Genome sequencing to study the core and pangenomes of soil and plant-associated prokaryotes.</title>
        <authorList>
            <person name="Whitman W."/>
        </authorList>
    </citation>
    <scope>NUCLEOTIDE SEQUENCE [LARGE SCALE GENOMIC DNA]</scope>
    <source>
        <strain evidence="2 3">M8UP22</strain>
    </source>
</reference>
<dbReference type="Gene3D" id="2.160.20.10">
    <property type="entry name" value="Single-stranded right-handed beta-helix, Pectin lyase-like"/>
    <property type="match status" value="1"/>
</dbReference>
<dbReference type="SUPFAM" id="SSF51126">
    <property type="entry name" value="Pectin lyase-like"/>
    <property type="match status" value="1"/>
</dbReference>
<dbReference type="SMART" id="SM00710">
    <property type="entry name" value="PbH1"/>
    <property type="match status" value="8"/>
</dbReference>
<name>A0A852VQC4_9BACT</name>
<dbReference type="InterPro" id="IPR006626">
    <property type="entry name" value="PbH1"/>
</dbReference>
<gene>
    <name evidence="2" type="ORF">HDF08_004378</name>
</gene>